<accession>A0A8J1UR01</accession>
<evidence type="ECO:0000313" key="1">
    <source>
        <dbReference type="EMBL" id="CAH1782415.1"/>
    </source>
</evidence>
<organism evidence="1 2">
    <name type="scientific">Owenia fusiformis</name>
    <name type="common">Polychaete worm</name>
    <dbReference type="NCBI Taxonomy" id="6347"/>
    <lineage>
        <taxon>Eukaryota</taxon>
        <taxon>Metazoa</taxon>
        <taxon>Spiralia</taxon>
        <taxon>Lophotrochozoa</taxon>
        <taxon>Annelida</taxon>
        <taxon>Polychaeta</taxon>
        <taxon>Sedentaria</taxon>
        <taxon>Canalipalpata</taxon>
        <taxon>Sabellida</taxon>
        <taxon>Oweniida</taxon>
        <taxon>Oweniidae</taxon>
        <taxon>Owenia</taxon>
    </lineage>
</organism>
<reference evidence="1" key="1">
    <citation type="submission" date="2022-03" db="EMBL/GenBank/DDBJ databases">
        <authorList>
            <person name="Martin C."/>
        </authorList>
    </citation>
    <scope>NUCLEOTIDE SEQUENCE</scope>
</reference>
<keyword evidence="2" id="KW-1185">Reference proteome</keyword>
<evidence type="ECO:0000313" key="2">
    <source>
        <dbReference type="Proteomes" id="UP000749559"/>
    </source>
</evidence>
<protein>
    <submittedName>
        <fullName evidence="1">Uncharacterized protein</fullName>
    </submittedName>
</protein>
<comment type="caution">
    <text evidence="1">The sequence shown here is derived from an EMBL/GenBank/DDBJ whole genome shotgun (WGS) entry which is preliminary data.</text>
</comment>
<name>A0A8J1UR01_OWEFU</name>
<sequence>MLSVIGTAEIESENVTGAERNTATKPVMYNSEEHSCNNSRTNYVIYLDDNNNSDKESRSTLVETKPRFKSAVEFEPCFKFTSKTNEVQYFRNSKMKTEFSDYYSWNKSSVNIKFSITPKTYSTTLTVFPKPDNKAHKTEVTHNFDNRGRWSVNNACASAETEQNKASSDLLRKLETMLDKHSSSEQDDTDSCDSEDIEVDEILRGAADDLYQTCDVIMEEEENDEMDITSIDQTYHQNTNELQTQSLCRPNLNSNVNLNVNSSSCFQRYDQHSPGRPTNLNIGKDTNANCTHVTYVPRFDISTPPDTSFNLLSTRCNKISVISTSRNS</sequence>
<gene>
    <name evidence="1" type="ORF">OFUS_LOCUS8870</name>
</gene>
<dbReference type="EMBL" id="CAIIXF020000004">
    <property type="protein sequence ID" value="CAH1782415.1"/>
    <property type="molecule type" value="Genomic_DNA"/>
</dbReference>
<dbReference type="Proteomes" id="UP000749559">
    <property type="component" value="Unassembled WGS sequence"/>
</dbReference>
<dbReference type="AlphaFoldDB" id="A0A8J1UR01"/>
<proteinExistence type="predicted"/>